<proteinExistence type="predicted"/>
<accession>A0ABW1WSB2</accession>
<name>A0ABW1WSB2_9HYPH</name>
<organism evidence="10 11">
    <name type="scientific">Methylorubrum zatmanii</name>
    <dbReference type="NCBI Taxonomy" id="29429"/>
    <lineage>
        <taxon>Bacteria</taxon>
        <taxon>Pseudomonadati</taxon>
        <taxon>Pseudomonadota</taxon>
        <taxon>Alphaproteobacteria</taxon>
        <taxon>Hyphomicrobiales</taxon>
        <taxon>Methylobacteriaceae</taxon>
        <taxon>Methylorubrum</taxon>
    </lineage>
</organism>
<dbReference type="Pfam" id="PF01935">
    <property type="entry name" value="DUF87"/>
    <property type="match status" value="1"/>
</dbReference>
<dbReference type="PANTHER" id="PTHR42957:SF1">
    <property type="entry name" value="HELICASE MJ1565-RELATED"/>
    <property type="match status" value="1"/>
</dbReference>
<dbReference type="InterPro" id="IPR033186">
    <property type="entry name" value="HerA_C"/>
</dbReference>
<keyword evidence="11" id="KW-1185">Reference proteome</keyword>
<dbReference type="GO" id="GO:0005524">
    <property type="term" value="F:ATP binding"/>
    <property type="evidence" value="ECO:0007669"/>
    <property type="project" value="UniProtKB-KW"/>
</dbReference>
<keyword evidence="2" id="KW-0378">Hydrolase</keyword>
<dbReference type="InterPro" id="IPR027417">
    <property type="entry name" value="P-loop_NTPase"/>
</dbReference>
<keyword evidence="5" id="KW-0238">DNA-binding</keyword>
<evidence type="ECO:0000256" key="7">
    <source>
        <dbReference type="SAM" id="MobiDB-lite"/>
    </source>
</evidence>
<dbReference type="InterPro" id="IPR008571">
    <property type="entry name" value="HerA-like"/>
</dbReference>
<sequence length="565" mass="61378">MNAPSLVDPDYYIGTITYVGASLVQANLPQATARPERRRLSRGAVGEFVFIDCEQYKLLGRILEVRVPDVERLTLEPSLGTPPDPHPIGRIQLLATIDQASQRLQRGLKTHPRVGDGVYLASGSAFGSLISNTTNDPGDVALELGTLDAGGGVPIRLSAEKLFGRHCGVLGATGGGKSWTIATLLHQIKAAGGRAIMFDPTGEFGDIPAISKHYTFNHAEGTAQVVYFPYQSMSENDLFTLVRPSGQSQGPRLRDAIKSLKLVNAAAGAAIAGVTVTAGLVEKINKPRAPYFAAIDHYRAQVNTPFCTFNIQNLPDQVQNECVWSNSQNNPGNWGGPENNSISYCESMIARLRTMIHSPELACIFGTAGTSLANVLNDFCSKDDDDLIRISFKNVRFEHHTREILLNIIGRFLLDCARGGVFRDRPMIVFLDEAHQFLGRTVGDEYGSVYLDAFGLIAKEGRKYGLSCVLATQRPRDIPADVLSQLGTLIVHRLTNDHDRDTVEKACGDLDRDAAMFIPTLAPGEAIVIGPDIPAPVPLLIGRPSKPPNSKGPAFQAYWNTRKKP</sequence>
<reference evidence="11" key="1">
    <citation type="journal article" date="2019" name="Int. J. Syst. Evol. Microbiol.">
        <title>The Global Catalogue of Microorganisms (GCM) 10K type strain sequencing project: providing services to taxonomists for standard genome sequencing and annotation.</title>
        <authorList>
            <consortium name="The Broad Institute Genomics Platform"/>
            <consortium name="The Broad Institute Genome Sequencing Center for Infectious Disease"/>
            <person name="Wu L."/>
            <person name="Ma J."/>
        </authorList>
    </citation>
    <scope>NUCLEOTIDE SEQUENCE [LARGE SCALE GENOMIC DNA]</scope>
    <source>
        <strain evidence="11">CCUG 36916</strain>
    </source>
</reference>
<keyword evidence="6" id="KW-0413">Isomerase</keyword>
<evidence type="ECO:0000256" key="4">
    <source>
        <dbReference type="ARBA" id="ARBA00022840"/>
    </source>
</evidence>
<dbReference type="PANTHER" id="PTHR42957">
    <property type="entry name" value="HELICASE MJ1565-RELATED"/>
    <property type="match status" value="1"/>
</dbReference>
<protein>
    <submittedName>
        <fullName evidence="10">ATP-binding protein</fullName>
    </submittedName>
</protein>
<evidence type="ECO:0000259" key="9">
    <source>
        <dbReference type="Pfam" id="PF05872"/>
    </source>
</evidence>
<evidence type="ECO:0000256" key="3">
    <source>
        <dbReference type="ARBA" id="ARBA00022806"/>
    </source>
</evidence>
<keyword evidence="3" id="KW-0347">Helicase</keyword>
<dbReference type="Gene3D" id="3.40.50.300">
    <property type="entry name" value="P-loop containing nucleotide triphosphate hydrolases"/>
    <property type="match status" value="2"/>
</dbReference>
<feature type="domain" description="Helicase HerA central" evidence="8">
    <location>
        <begin position="142"/>
        <end position="260"/>
    </location>
</feature>
<evidence type="ECO:0000256" key="6">
    <source>
        <dbReference type="ARBA" id="ARBA00023235"/>
    </source>
</evidence>
<feature type="region of interest" description="Disordered" evidence="7">
    <location>
        <begin position="542"/>
        <end position="565"/>
    </location>
</feature>
<evidence type="ECO:0000256" key="2">
    <source>
        <dbReference type="ARBA" id="ARBA00022801"/>
    </source>
</evidence>
<evidence type="ECO:0000313" key="10">
    <source>
        <dbReference type="EMBL" id="MFC6391192.1"/>
    </source>
</evidence>
<evidence type="ECO:0000256" key="1">
    <source>
        <dbReference type="ARBA" id="ARBA00022741"/>
    </source>
</evidence>
<comment type="caution">
    <text evidence="10">The sequence shown here is derived from an EMBL/GenBank/DDBJ whole genome shotgun (WGS) entry which is preliminary data.</text>
</comment>
<dbReference type="EMBL" id="JBHSTT010000061">
    <property type="protein sequence ID" value="MFC6391192.1"/>
    <property type="molecule type" value="Genomic_DNA"/>
</dbReference>
<keyword evidence="4 10" id="KW-0067">ATP-binding</keyword>
<dbReference type="Pfam" id="PF05872">
    <property type="entry name" value="HerA_C"/>
    <property type="match status" value="1"/>
</dbReference>
<dbReference type="InterPro" id="IPR002789">
    <property type="entry name" value="HerA_central"/>
</dbReference>
<dbReference type="RefSeq" id="WP_192283636.1">
    <property type="nucleotide sequence ID" value="NZ_JBHSTT010000061.1"/>
</dbReference>
<evidence type="ECO:0000256" key="5">
    <source>
        <dbReference type="ARBA" id="ARBA00023125"/>
    </source>
</evidence>
<feature type="domain" description="Helicase HerA-like C-terminal" evidence="9">
    <location>
        <begin position="425"/>
        <end position="506"/>
    </location>
</feature>
<keyword evidence="1" id="KW-0547">Nucleotide-binding</keyword>
<dbReference type="Proteomes" id="UP001596237">
    <property type="component" value="Unassembled WGS sequence"/>
</dbReference>
<evidence type="ECO:0000313" key="11">
    <source>
        <dbReference type="Proteomes" id="UP001596237"/>
    </source>
</evidence>
<evidence type="ECO:0000259" key="8">
    <source>
        <dbReference type="Pfam" id="PF01935"/>
    </source>
</evidence>
<gene>
    <name evidence="10" type="ORF">ACFQDP_17910</name>
</gene>
<dbReference type="SUPFAM" id="SSF52540">
    <property type="entry name" value="P-loop containing nucleoside triphosphate hydrolases"/>
    <property type="match status" value="1"/>
</dbReference>